<evidence type="ECO:0000313" key="1">
    <source>
        <dbReference type="EMBL" id="CDX56780.1"/>
    </source>
</evidence>
<sequence>MDRRFSGDGERVYKDDPSSALPYEFIHRQSSHTPNASHQICFKCGTEHDFPFRSHLAGKMAPVKSAAASMSRPARTRLSVL</sequence>
<organism evidence="1 2">
    <name type="scientific">Mesorhizobium plurifarium</name>
    <dbReference type="NCBI Taxonomy" id="69974"/>
    <lineage>
        <taxon>Bacteria</taxon>
        <taxon>Pseudomonadati</taxon>
        <taxon>Pseudomonadota</taxon>
        <taxon>Alphaproteobacteria</taxon>
        <taxon>Hyphomicrobiales</taxon>
        <taxon>Phyllobacteriaceae</taxon>
        <taxon>Mesorhizobium</taxon>
    </lineage>
</organism>
<name>A0A090GBS0_MESPL</name>
<reference evidence="1 2" key="1">
    <citation type="submission" date="2014-08" db="EMBL/GenBank/DDBJ databases">
        <authorList>
            <person name="Moulin Lionel"/>
        </authorList>
    </citation>
    <scope>NUCLEOTIDE SEQUENCE [LARGE SCALE GENOMIC DNA]</scope>
</reference>
<dbReference type="Proteomes" id="UP000046122">
    <property type="component" value="Unassembled WGS sequence"/>
</dbReference>
<protein>
    <submittedName>
        <fullName evidence="1">Uncharacterized protein</fullName>
    </submittedName>
</protein>
<gene>
    <name evidence="1" type="ORF">MPL3365_240014</name>
</gene>
<accession>A0A090GBS0</accession>
<dbReference type="AlphaFoldDB" id="A0A090GBS0"/>
<evidence type="ECO:0000313" key="2">
    <source>
        <dbReference type="Proteomes" id="UP000046122"/>
    </source>
</evidence>
<proteinExistence type="predicted"/>
<dbReference type="EMBL" id="CCNE01000017">
    <property type="protein sequence ID" value="CDX56780.1"/>
    <property type="molecule type" value="Genomic_DNA"/>
</dbReference>